<evidence type="ECO:0000313" key="1">
    <source>
        <dbReference type="EMBL" id="KAL0204693.1"/>
    </source>
</evidence>
<sequence length="54" mass="5701">LVTVMTSVSDVSARLNSTYRCVSSTTVSLSAGVNVTLSNVRMEAYMNGANLSKD</sequence>
<dbReference type="AlphaFoldDB" id="A0ABD0S3Y4"/>
<proteinExistence type="predicted"/>
<keyword evidence="2" id="KW-1185">Reference proteome</keyword>
<dbReference type="Proteomes" id="UP001529510">
    <property type="component" value="Unassembled WGS sequence"/>
</dbReference>
<comment type="caution">
    <text evidence="1">The sequence shown here is derived from an EMBL/GenBank/DDBJ whole genome shotgun (WGS) entry which is preliminary data.</text>
</comment>
<name>A0ABD0S3Y4_CIRMR</name>
<evidence type="ECO:0000313" key="2">
    <source>
        <dbReference type="Proteomes" id="UP001529510"/>
    </source>
</evidence>
<organism evidence="1 2">
    <name type="scientific">Cirrhinus mrigala</name>
    <name type="common">Mrigala</name>
    <dbReference type="NCBI Taxonomy" id="683832"/>
    <lineage>
        <taxon>Eukaryota</taxon>
        <taxon>Metazoa</taxon>
        <taxon>Chordata</taxon>
        <taxon>Craniata</taxon>
        <taxon>Vertebrata</taxon>
        <taxon>Euteleostomi</taxon>
        <taxon>Actinopterygii</taxon>
        <taxon>Neopterygii</taxon>
        <taxon>Teleostei</taxon>
        <taxon>Ostariophysi</taxon>
        <taxon>Cypriniformes</taxon>
        <taxon>Cyprinidae</taxon>
        <taxon>Labeoninae</taxon>
        <taxon>Labeonini</taxon>
        <taxon>Cirrhinus</taxon>
    </lineage>
</organism>
<accession>A0ABD0S3Y4</accession>
<dbReference type="EMBL" id="JAMKFB020000001">
    <property type="protein sequence ID" value="KAL0204693.1"/>
    <property type="molecule type" value="Genomic_DNA"/>
</dbReference>
<gene>
    <name evidence="1" type="ORF">M9458_002711</name>
</gene>
<dbReference type="Gene3D" id="2.40.160.110">
    <property type="match status" value="1"/>
</dbReference>
<feature type="non-terminal residue" evidence="1">
    <location>
        <position position="1"/>
    </location>
</feature>
<reference evidence="1 2" key="1">
    <citation type="submission" date="2024-05" db="EMBL/GenBank/DDBJ databases">
        <title>Genome sequencing and assembly of Indian major carp, Cirrhinus mrigala (Hamilton, 1822).</title>
        <authorList>
            <person name="Mohindra V."/>
            <person name="Chowdhury L.M."/>
            <person name="Lal K."/>
            <person name="Jena J.K."/>
        </authorList>
    </citation>
    <scope>NUCLEOTIDE SEQUENCE [LARGE SCALE GENOMIC DNA]</scope>
    <source>
        <strain evidence="1">CM1030</strain>
        <tissue evidence="1">Blood</tissue>
    </source>
</reference>
<feature type="non-terminal residue" evidence="1">
    <location>
        <position position="54"/>
    </location>
</feature>
<protein>
    <submittedName>
        <fullName evidence="1">Uncharacterized protein</fullName>
    </submittedName>
</protein>